<name>A0A7G1KWW1_9NOCA</name>
<dbReference type="EMBL" id="AP023396">
    <property type="protein sequence ID" value="BCK59096.1"/>
    <property type="molecule type" value="Genomic_DNA"/>
</dbReference>
<dbReference type="KEGG" id="nwl:NWFMUON74_68680"/>
<accession>A0A7G1KWW1</accession>
<organism evidence="1 2">
    <name type="scientific">Nocardia wallacei</name>
    <dbReference type="NCBI Taxonomy" id="480035"/>
    <lineage>
        <taxon>Bacteria</taxon>
        <taxon>Bacillati</taxon>
        <taxon>Actinomycetota</taxon>
        <taxon>Actinomycetes</taxon>
        <taxon>Mycobacteriales</taxon>
        <taxon>Nocardiaceae</taxon>
        <taxon>Nocardia</taxon>
    </lineage>
</organism>
<sequence>MGMSSLPDFVRDAVHRSVATGDGTAVIDTGCGLVQWLSSAGNVFHIEVAYPDRPRRRSLWRRLRGGSSAAGFTDRQLASLGDLGFAELDSAYVLRADDDGLDRDHVVQVVVTVLHDVLETRDVSDMSVEVF</sequence>
<keyword evidence="2" id="KW-1185">Reference proteome</keyword>
<dbReference type="Proteomes" id="UP000516173">
    <property type="component" value="Chromosome"/>
</dbReference>
<reference evidence="1 2" key="1">
    <citation type="submission" date="2020-08" db="EMBL/GenBank/DDBJ databases">
        <title>Genome Sequencing of Nocardia wallacei strain FMUON74 and assembly.</title>
        <authorList>
            <person name="Toyokawa M."/>
            <person name="Uesaka K."/>
        </authorList>
    </citation>
    <scope>NUCLEOTIDE SEQUENCE [LARGE SCALE GENOMIC DNA]</scope>
    <source>
        <strain evidence="1 2">FMUON74</strain>
    </source>
</reference>
<protein>
    <submittedName>
        <fullName evidence="1">Uncharacterized protein</fullName>
    </submittedName>
</protein>
<evidence type="ECO:0000313" key="1">
    <source>
        <dbReference type="EMBL" id="BCK59096.1"/>
    </source>
</evidence>
<evidence type="ECO:0000313" key="2">
    <source>
        <dbReference type="Proteomes" id="UP000516173"/>
    </source>
</evidence>
<proteinExistence type="predicted"/>
<dbReference type="AlphaFoldDB" id="A0A7G1KWW1"/>
<gene>
    <name evidence="1" type="ORF">NWFMUON74_68680</name>
</gene>